<comment type="caution">
    <text evidence="1">The sequence shown here is derived from an EMBL/GenBank/DDBJ whole genome shotgun (WGS) entry which is preliminary data.</text>
</comment>
<proteinExistence type="predicted"/>
<dbReference type="AlphaFoldDB" id="U2FI37"/>
<evidence type="ECO:0000313" key="2">
    <source>
        <dbReference type="Proteomes" id="UP000005707"/>
    </source>
</evidence>
<dbReference type="OrthoDB" id="9904246at2"/>
<dbReference type="Proteomes" id="UP000005707">
    <property type="component" value="Unassembled WGS sequence"/>
</dbReference>
<evidence type="ECO:0000313" key="1">
    <source>
        <dbReference type="EMBL" id="ERJ10879.1"/>
    </source>
</evidence>
<organism evidence="1 2">
    <name type="scientific">Haloplasma contractile SSD-17B</name>
    <dbReference type="NCBI Taxonomy" id="1033810"/>
    <lineage>
        <taxon>Bacteria</taxon>
        <taxon>Bacillati</taxon>
        <taxon>Mycoplasmatota</taxon>
        <taxon>Mollicutes</taxon>
        <taxon>Haloplasmatales</taxon>
        <taxon>Haloplasmataceae</taxon>
        <taxon>Haloplasma</taxon>
    </lineage>
</organism>
<name>U2FI37_9MOLU</name>
<reference evidence="1 2" key="1">
    <citation type="journal article" date="2011" name="J. Bacteriol.">
        <title>Genome sequence of Haloplasma contractile, an unusual contractile bacterium from a deep-sea anoxic brine lake.</title>
        <authorList>
            <person name="Antunes A."/>
            <person name="Alam I."/>
            <person name="El Dorry H."/>
            <person name="Siam R."/>
            <person name="Robertson A."/>
            <person name="Bajic V.B."/>
            <person name="Stingl U."/>
        </authorList>
    </citation>
    <scope>NUCLEOTIDE SEQUENCE [LARGE SCALE GENOMIC DNA]</scope>
    <source>
        <strain evidence="1 2">SSD-17B</strain>
    </source>
</reference>
<accession>U2FI37</accession>
<dbReference type="InParanoid" id="U2FI37"/>
<evidence type="ECO:0008006" key="3">
    <source>
        <dbReference type="Google" id="ProtNLM"/>
    </source>
</evidence>
<dbReference type="RefSeq" id="WP_008825621.1">
    <property type="nucleotide sequence ID" value="NZ_AFNU02000026.1"/>
</dbReference>
<sequence>MELLKSITIDKNRADEYELPNVLLDDEFDGVNHDKLIYIYYVKANMISYPNRNGSVVYIGRTVEDNTNGLGRFTHIAPSLKEPYDHKGLNYALSSFYNTGKKLELCIYKVPRIYDCHYIEELLIKYHMNTYGCHPIAQGHDGFHNSPQYLEQIILESKNSDVRQILTVMEK</sequence>
<keyword evidence="2" id="KW-1185">Reference proteome</keyword>
<protein>
    <recommendedName>
        <fullName evidence="3">GIY-YIG domain-containing protein</fullName>
    </recommendedName>
</protein>
<dbReference type="eggNOG" id="ENOG502ZM9K">
    <property type="taxonomic scope" value="Bacteria"/>
</dbReference>
<dbReference type="STRING" id="1033810.HLPCO_003149"/>
<reference evidence="1 2" key="2">
    <citation type="journal article" date="2013" name="PLoS ONE">
        <title>INDIGO - INtegrated Data Warehouse of MIcrobial GenOmes with Examples from the Red Sea Extremophiles.</title>
        <authorList>
            <person name="Alam I."/>
            <person name="Antunes A."/>
            <person name="Kamau A.A."/>
            <person name="Ba Alawi W."/>
            <person name="Kalkatawi M."/>
            <person name="Stingl U."/>
            <person name="Bajic V.B."/>
        </authorList>
    </citation>
    <scope>NUCLEOTIDE SEQUENCE [LARGE SCALE GENOMIC DNA]</scope>
    <source>
        <strain evidence="1 2">SSD-17B</strain>
    </source>
</reference>
<gene>
    <name evidence="1" type="ORF">HLPCO_003149</name>
</gene>
<dbReference type="EMBL" id="AFNU02000026">
    <property type="protein sequence ID" value="ERJ10879.1"/>
    <property type="molecule type" value="Genomic_DNA"/>
</dbReference>